<dbReference type="EMBL" id="JBHUMR010000007">
    <property type="protein sequence ID" value="MFD2616282.1"/>
    <property type="molecule type" value="Genomic_DNA"/>
</dbReference>
<sequence>MLTFEQKLEIIESFPELERRDVSLGRVNFQYNDSVKEKKNVVYHLHPNGNGYVYAGELEGYPTDDKGFVNIRDFTEDELHSIVEKAIFSLSEEGQPKPEEETWINREKQTLQLIHEDEMWTIYAGPNLVDSFGSHEEAALYLKDEGFRLQRR</sequence>
<proteinExistence type="predicted"/>
<dbReference type="RefSeq" id="WP_141189719.1">
    <property type="nucleotide sequence ID" value="NZ_JBHUMR010000007.1"/>
</dbReference>
<dbReference type="Proteomes" id="UP001597458">
    <property type="component" value="Unassembled WGS sequence"/>
</dbReference>
<accession>A0ABW5PND6</accession>
<name>A0ABW5PND6_9BACI</name>
<reference evidence="2" key="1">
    <citation type="journal article" date="2019" name="Int. J. Syst. Evol. Microbiol.">
        <title>The Global Catalogue of Microorganisms (GCM) 10K type strain sequencing project: providing services to taxonomists for standard genome sequencing and annotation.</title>
        <authorList>
            <consortium name="The Broad Institute Genomics Platform"/>
            <consortium name="The Broad Institute Genome Sequencing Center for Infectious Disease"/>
            <person name="Wu L."/>
            <person name="Ma J."/>
        </authorList>
    </citation>
    <scope>NUCLEOTIDE SEQUENCE [LARGE SCALE GENOMIC DNA]</scope>
    <source>
        <strain evidence="2">TISTR 2241</strain>
    </source>
</reference>
<organism evidence="1 2">
    <name type="scientific">Terrilactibacillus laevilacticus</name>
    <dbReference type="NCBI Taxonomy" id="1380157"/>
    <lineage>
        <taxon>Bacteria</taxon>
        <taxon>Bacillati</taxon>
        <taxon>Bacillota</taxon>
        <taxon>Bacilli</taxon>
        <taxon>Bacillales</taxon>
        <taxon>Bacillaceae</taxon>
        <taxon>Terrilactibacillus</taxon>
    </lineage>
</organism>
<evidence type="ECO:0000313" key="2">
    <source>
        <dbReference type="Proteomes" id="UP001597458"/>
    </source>
</evidence>
<keyword evidence="2" id="KW-1185">Reference proteome</keyword>
<protein>
    <submittedName>
        <fullName evidence="1">Uncharacterized protein</fullName>
    </submittedName>
</protein>
<evidence type="ECO:0000313" key="1">
    <source>
        <dbReference type="EMBL" id="MFD2616282.1"/>
    </source>
</evidence>
<comment type="caution">
    <text evidence="1">The sequence shown here is derived from an EMBL/GenBank/DDBJ whole genome shotgun (WGS) entry which is preliminary data.</text>
</comment>
<gene>
    <name evidence="1" type="ORF">ACFSTF_03005</name>
</gene>